<reference evidence="1 2" key="1">
    <citation type="journal article" date="2023" name="Sci. Data">
        <title>Genome assembly of the Korean intertidal mud-creeper Batillaria attramentaria.</title>
        <authorList>
            <person name="Patra A.K."/>
            <person name="Ho P.T."/>
            <person name="Jun S."/>
            <person name="Lee S.J."/>
            <person name="Kim Y."/>
            <person name="Won Y.J."/>
        </authorList>
    </citation>
    <scope>NUCLEOTIDE SEQUENCE [LARGE SCALE GENOMIC DNA]</scope>
    <source>
        <strain evidence="1">Wonlab-2016</strain>
    </source>
</reference>
<name>A0ABD0J5Y5_9CAEN</name>
<evidence type="ECO:0000313" key="1">
    <source>
        <dbReference type="EMBL" id="KAK7462099.1"/>
    </source>
</evidence>
<protein>
    <submittedName>
        <fullName evidence="1">Uncharacterized protein</fullName>
    </submittedName>
</protein>
<dbReference type="Proteomes" id="UP001519460">
    <property type="component" value="Unassembled WGS sequence"/>
</dbReference>
<sequence length="128" mass="14594">MVLRPTPRMARFFFFLPERVHPYRTATTQYPAQLCRSFLSFPMLQRESLRKGMNVSYAAALTISRLGCAFLGHPPGPECKPCIWSPGQKWTRQNMTQLNWSQVFRVFWLGAKTDSTSFSGSPALTSTL</sequence>
<organism evidence="1 2">
    <name type="scientific">Batillaria attramentaria</name>
    <dbReference type="NCBI Taxonomy" id="370345"/>
    <lineage>
        <taxon>Eukaryota</taxon>
        <taxon>Metazoa</taxon>
        <taxon>Spiralia</taxon>
        <taxon>Lophotrochozoa</taxon>
        <taxon>Mollusca</taxon>
        <taxon>Gastropoda</taxon>
        <taxon>Caenogastropoda</taxon>
        <taxon>Sorbeoconcha</taxon>
        <taxon>Cerithioidea</taxon>
        <taxon>Batillariidae</taxon>
        <taxon>Batillaria</taxon>
    </lineage>
</organism>
<accession>A0ABD0J5Y5</accession>
<dbReference type="AlphaFoldDB" id="A0ABD0J5Y5"/>
<keyword evidence="2" id="KW-1185">Reference proteome</keyword>
<gene>
    <name evidence="1" type="ORF">BaRGS_00038471</name>
</gene>
<evidence type="ECO:0000313" key="2">
    <source>
        <dbReference type="Proteomes" id="UP001519460"/>
    </source>
</evidence>
<comment type="caution">
    <text evidence="1">The sequence shown here is derived from an EMBL/GenBank/DDBJ whole genome shotgun (WGS) entry which is preliminary data.</text>
</comment>
<proteinExistence type="predicted"/>
<dbReference type="EMBL" id="JACVVK020000623">
    <property type="protein sequence ID" value="KAK7462099.1"/>
    <property type="molecule type" value="Genomic_DNA"/>
</dbReference>